<dbReference type="Proteomes" id="UP000283497">
    <property type="component" value="Unassembled WGS sequence"/>
</dbReference>
<feature type="signal peptide" evidence="2">
    <location>
        <begin position="1"/>
        <end position="22"/>
    </location>
</feature>
<reference evidence="3 4" key="1">
    <citation type="submission" date="2018-08" db="EMBL/GenBank/DDBJ databases">
        <title>A genome reference for cultivated species of the human gut microbiota.</title>
        <authorList>
            <person name="Zou Y."/>
            <person name="Xue W."/>
            <person name="Luo G."/>
        </authorList>
    </citation>
    <scope>NUCLEOTIDE SEQUENCE [LARGE SCALE GENOMIC DNA]</scope>
    <source>
        <strain evidence="3 4">AF45-14BH</strain>
    </source>
</reference>
<protein>
    <submittedName>
        <fullName evidence="3">Uncharacterized protein</fullName>
    </submittedName>
</protein>
<dbReference type="EMBL" id="QRNJ01000018">
    <property type="protein sequence ID" value="RHK39931.1"/>
    <property type="molecule type" value="Genomic_DNA"/>
</dbReference>
<evidence type="ECO:0000256" key="1">
    <source>
        <dbReference type="SAM" id="MobiDB-lite"/>
    </source>
</evidence>
<name>A0A415G8F0_9FIRM</name>
<feature type="compositionally biased region" description="Acidic residues" evidence="1">
    <location>
        <begin position="106"/>
        <end position="122"/>
    </location>
</feature>
<comment type="caution">
    <text evidence="3">The sequence shown here is derived from an EMBL/GenBank/DDBJ whole genome shotgun (WGS) entry which is preliminary data.</text>
</comment>
<dbReference type="RefSeq" id="WP_118314337.1">
    <property type="nucleotide sequence ID" value="NZ_QRNJ01000018.1"/>
</dbReference>
<dbReference type="AlphaFoldDB" id="A0A415G8F0"/>
<evidence type="ECO:0000313" key="4">
    <source>
        <dbReference type="Proteomes" id="UP000283497"/>
    </source>
</evidence>
<feature type="region of interest" description="Disordered" evidence="1">
    <location>
        <begin position="103"/>
        <end position="122"/>
    </location>
</feature>
<sequence length="305" mass="34135">MKKILGLLLAMILAIGMCGCSSGTSSVKEYNIDEFLPTYRKILSSIEEKTQYWSEDELQSSKYTELVKKEAESGGFSLNQTIIIRGKVDTTYPSFLFISTSKNSNEDTESDDYEDEDFEPDSEDADFDSTTFMCLFSENPNSPALLEPGSNVAIEGTLFAEKKDEEKGTKYISEYLSDCKIKSPDISKVKFADNVTDAIAVDGSERIMGTVNSIEKITASDDDKEEYLESVDTSSDEYNYASAYRFANYVIYLNNGPGNTLPCFINTTEDLLPKEGDKISLIGEHFSYDYSDYINAENSAIYIFK</sequence>
<accession>A0A415G8F0</accession>
<proteinExistence type="predicted"/>
<evidence type="ECO:0000256" key="2">
    <source>
        <dbReference type="SAM" id="SignalP"/>
    </source>
</evidence>
<evidence type="ECO:0000313" key="3">
    <source>
        <dbReference type="EMBL" id="RHK39931.1"/>
    </source>
</evidence>
<dbReference type="PROSITE" id="PS51257">
    <property type="entry name" value="PROKAR_LIPOPROTEIN"/>
    <property type="match status" value="1"/>
</dbReference>
<keyword evidence="2" id="KW-0732">Signal</keyword>
<organism evidence="3 4">
    <name type="scientific">Anaerobutyricum hallii</name>
    <dbReference type="NCBI Taxonomy" id="39488"/>
    <lineage>
        <taxon>Bacteria</taxon>
        <taxon>Bacillati</taxon>
        <taxon>Bacillota</taxon>
        <taxon>Clostridia</taxon>
        <taxon>Lachnospirales</taxon>
        <taxon>Lachnospiraceae</taxon>
        <taxon>Anaerobutyricum</taxon>
    </lineage>
</organism>
<feature type="chain" id="PRO_5038786326" evidence="2">
    <location>
        <begin position="23"/>
        <end position="305"/>
    </location>
</feature>
<gene>
    <name evidence="3" type="ORF">DW068_06055</name>
</gene>